<reference evidence="12" key="1">
    <citation type="submission" date="2021-02" db="EMBL/GenBank/DDBJ databases">
        <authorList>
            <person name="Nowell W R."/>
        </authorList>
    </citation>
    <scope>NUCLEOTIDE SEQUENCE</scope>
</reference>
<dbReference type="Gene3D" id="6.10.140.1330">
    <property type="match status" value="1"/>
</dbReference>
<evidence type="ECO:0000313" key="12">
    <source>
        <dbReference type="EMBL" id="CAF1237526.1"/>
    </source>
</evidence>
<dbReference type="InterPro" id="IPR014710">
    <property type="entry name" value="RmlC-like_jellyroll"/>
</dbReference>
<feature type="domain" description="Cation/H+ exchanger transmembrane" evidence="11">
    <location>
        <begin position="38"/>
        <end position="400"/>
    </location>
</feature>
<comment type="caution">
    <text evidence="12">The sequence shown here is derived from an EMBL/GenBank/DDBJ whole genome shotgun (WGS) entry which is preliminary data.</text>
</comment>
<accession>A0A814Z1A5</accession>
<evidence type="ECO:0000256" key="5">
    <source>
        <dbReference type="ARBA" id="ARBA00022989"/>
    </source>
</evidence>
<evidence type="ECO:0000313" key="14">
    <source>
        <dbReference type="Proteomes" id="UP000663854"/>
    </source>
</evidence>
<protein>
    <recommendedName>
        <fullName evidence="11">Cation/H+ exchanger transmembrane domain-containing protein</fullName>
    </recommendedName>
</protein>
<dbReference type="SUPFAM" id="SSF51206">
    <property type="entry name" value="cAMP-binding domain-like"/>
    <property type="match status" value="1"/>
</dbReference>
<feature type="transmembrane region" description="Helical" evidence="10">
    <location>
        <begin position="377"/>
        <end position="397"/>
    </location>
</feature>
<evidence type="ECO:0000256" key="1">
    <source>
        <dbReference type="ARBA" id="ARBA00004651"/>
    </source>
</evidence>
<evidence type="ECO:0000256" key="9">
    <source>
        <dbReference type="ARBA" id="ARBA00023201"/>
    </source>
</evidence>
<evidence type="ECO:0000259" key="11">
    <source>
        <dbReference type="Pfam" id="PF00999"/>
    </source>
</evidence>
<feature type="transmembrane region" description="Helical" evidence="10">
    <location>
        <begin position="149"/>
        <end position="171"/>
    </location>
</feature>
<feature type="transmembrane region" description="Helical" evidence="10">
    <location>
        <begin position="341"/>
        <end position="365"/>
    </location>
</feature>
<evidence type="ECO:0000256" key="10">
    <source>
        <dbReference type="SAM" id="Phobius"/>
    </source>
</evidence>
<keyword evidence="4 10" id="KW-0812">Transmembrane</keyword>
<feature type="transmembrane region" description="Helical" evidence="10">
    <location>
        <begin position="117"/>
        <end position="143"/>
    </location>
</feature>
<feature type="transmembrane region" description="Helical" evidence="10">
    <location>
        <begin position="262"/>
        <end position="286"/>
    </location>
</feature>
<feature type="transmembrane region" description="Helical" evidence="10">
    <location>
        <begin position="220"/>
        <end position="242"/>
    </location>
</feature>
<evidence type="ECO:0000313" key="13">
    <source>
        <dbReference type="EMBL" id="CAF1519686.1"/>
    </source>
</evidence>
<comment type="subcellular location">
    <subcellularLocation>
        <location evidence="1">Cell membrane</location>
        <topology evidence="1">Multi-pass membrane protein</topology>
    </subcellularLocation>
</comment>
<feature type="transmembrane region" description="Helical" evidence="10">
    <location>
        <begin position="52"/>
        <end position="71"/>
    </location>
</feature>
<evidence type="ECO:0000256" key="6">
    <source>
        <dbReference type="ARBA" id="ARBA00023053"/>
    </source>
</evidence>
<evidence type="ECO:0000256" key="2">
    <source>
        <dbReference type="ARBA" id="ARBA00022448"/>
    </source>
</evidence>
<organism evidence="12 14">
    <name type="scientific">Rotaria sordida</name>
    <dbReference type="NCBI Taxonomy" id="392033"/>
    <lineage>
        <taxon>Eukaryota</taxon>
        <taxon>Metazoa</taxon>
        <taxon>Spiralia</taxon>
        <taxon>Gnathifera</taxon>
        <taxon>Rotifera</taxon>
        <taxon>Eurotatoria</taxon>
        <taxon>Bdelloidea</taxon>
        <taxon>Philodinida</taxon>
        <taxon>Philodinidae</taxon>
        <taxon>Rotaria</taxon>
    </lineage>
</organism>
<keyword evidence="2" id="KW-0813">Transport</keyword>
<dbReference type="InterPro" id="IPR018490">
    <property type="entry name" value="cNMP-bd_dom_sf"/>
</dbReference>
<dbReference type="EMBL" id="CAJNOL010002655">
    <property type="protein sequence ID" value="CAF1519686.1"/>
    <property type="molecule type" value="Genomic_DNA"/>
</dbReference>
<keyword evidence="15" id="KW-1185">Reference proteome</keyword>
<evidence type="ECO:0000256" key="3">
    <source>
        <dbReference type="ARBA" id="ARBA00022475"/>
    </source>
</evidence>
<dbReference type="AlphaFoldDB" id="A0A814Z1A5"/>
<evidence type="ECO:0000313" key="15">
    <source>
        <dbReference type="Proteomes" id="UP000663870"/>
    </source>
</evidence>
<dbReference type="GO" id="GO:0098719">
    <property type="term" value="P:sodium ion import across plasma membrane"/>
    <property type="evidence" value="ECO:0007669"/>
    <property type="project" value="TreeGrafter"/>
</dbReference>
<evidence type="ECO:0000256" key="4">
    <source>
        <dbReference type="ARBA" id="ARBA00022692"/>
    </source>
</evidence>
<dbReference type="InterPro" id="IPR006153">
    <property type="entry name" value="Cation/H_exchanger_TM"/>
</dbReference>
<dbReference type="PANTHER" id="PTHR10110:SF86">
    <property type="entry name" value="SODIUM_HYDROGEN EXCHANGER 7"/>
    <property type="match status" value="1"/>
</dbReference>
<evidence type="ECO:0000256" key="7">
    <source>
        <dbReference type="ARBA" id="ARBA00023065"/>
    </source>
</evidence>
<feature type="transmembrane region" description="Helical" evidence="10">
    <location>
        <begin position="91"/>
        <end position="110"/>
    </location>
</feature>
<dbReference type="EMBL" id="CAJNOH010001639">
    <property type="protein sequence ID" value="CAF1237526.1"/>
    <property type="molecule type" value="Genomic_DNA"/>
</dbReference>
<dbReference type="PANTHER" id="PTHR10110">
    <property type="entry name" value="SODIUM/HYDROGEN EXCHANGER"/>
    <property type="match status" value="1"/>
</dbReference>
<dbReference type="GO" id="GO:0015386">
    <property type="term" value="F:potassium:proton antiporter activity"/>
    <property type="evidence" value="ECO:0007669"/>
    <property type="project" value="TreeGrafter"/>
</dbReference>
<dbReference type="Gene3D" id="2.60.120.10">
    <property type="entry name" value="Jelly Rolls"/>
    <property type="match status" value="1"/>
</dbReference>
<dbReference type="Proteomes" id="UP000663870">
    <property type="component" value="Unassembled WGS sequence"/>
</dbReference>
<keyword evidence="5 10" id="KW-1133">Transmembrane helix</keyword>
<proteinExistence type="predicted"/>
<dbReference type="GO" id="GO:0051453">
    <property type="term" value="P:regulation of intracellular pH"/>
    <property type="evidence" value="ECO:0007669"/>
    <property type="project" value="TreeGrafter"/>
</dbReference>
<sequence length="1039" mass="119755">MIAIDNSTMNSHHEGEHTIGTMILFLSFAVLAGCICKLILSQILKNKFPAPFTVIVLIFGFTVGMIIGHINVMSNDFLLGEKELREINPHLIYYIFLPLLIFNSAFNSHFHVIRPQIISAILLAGPGVFISIVTIAVFAIYIFPYHWSWLVSIMFGSILSATDPVAVVALLHESGASKSLAALIDLESLLNDGSAFVIFTIFRDIVVGGSGSARKIVIDIVKFTIGGPAFGFACGIIAVIVLNLIRNELEVEIISVFSLAYLIFYIADVELGISAVLTLVVMGLIMAKYKYCISSHVQLPMVNTWRIIIDFANILIFIITGIILAHSLIGTKATIGVLDLGFSILLYIALHIGRLLSIILLYPFIRWSNVRLSWKEYIVLIWSGLRGSMPVILALIVNSDNRIDIITRHRFLFHICTPESERILLQALEHMRRQTMNQLHKMKQEKQFSDVDWNMLNEYLPDRLVQKMDEQRNTTIHQQFSVVPSLIHNLSPHTYRKRTITNIEFKKLPSICETDSVPINFISEQQNSTLKYIVLPVGDFRSNDKKQNINFRNELIIRFLTALLVDYEKQWYLGMIRRRTLYILIKSIEKAKHQHSLKLHWKLIVEHFRLSKWLQILMQFDCIDWINNQTNKLLFDHIFLTIELTLAFHSARTRMDNIQKQFPELANIDERIWHEVCQETHFYHLTASYILLDLQQSYEVCWRIHMTKRCAQILLKYELKTITELYETGMLGNTVYSHILELIEKKLFNLEFYRVQMPKGHKKAIEDAFDLLPIFQSLPLNEKTHWQTIMKAKHRWFQPDKILLRKSQRVFTAYLIVRGIVECKMDTMPIYYRSGNIVGIDALFSQNVTEHGTYFVSGGLLEAYSIDAGLLDQFLNDENLAPSIYREIALHLLSNKYQARLKLNRLQLRLLVHERAKFYWKQSEISIQLKENQRLFILAGNVIHLLNGQNNKYDSIQLQIFDTEAEILLNPSTVAYSWTDNDEEFCIKNTNLSVHFPLQTSGLLSTELLYPGYSGKTTQFIKRQFSASLSDDVIDSIDV</sequence>
<name>A0A814Z1A5_9BILA</name>
<dbReference type="Proteomes" id="UP000663854">
    <property type="component" value="Unassembled WGS sequence"/>
</dbReference>
<keyword evidence="9" id="KW-0739">Sodium transport</keyword>
<dbReference type="Pfam" id="PF00999">
    <property type="entry name" value="Na_H_Exchanger"/>
    <property type="match status" value="1"/>
</dbReference>
<feature type="transmembrane region" description="Helical" evidence="10">
    <location>
        <begin position="307"/>
        <end position="329"/>
    </location>
</feature>
<evidence type="ECO:0000256" key="8">
    <source>
        <dbReference type="ARBA" id="ARBA00023136"/>
    </source>
</evidence>
<keyword evidence="7" id="KW-0406">Ion transport</keyword>
<keyword evidence="6" id="KW-0915">Sodium</keyword>
<gene>
    <name evidence="13" type="ORF">JXQ802_LOCUS41502</name>
    <name evidence="12" type="ORF">PYM288_LOCUS26703</name>
</gene>
<keyword evidence="8 10" id="KW-0472">Membrane</keyword>
<dbReference type="InterPro" id="IPR018422">
    <property type="entry name" value="Cation/H_exchanger_CPA1"/>
</dbReference>
<dbReference type="GO" id="GO:0005886">
    <property type="term" value="C:plasma membrane"/>
    <property type="evidence" value="ECO:0007669"/>
    <property type="project" value="UniProtKB-SubCell"/>
</dbReference>
<feature type="transmembrane region" description="Helical" evidence="10">
    <location>
        <begin position="19"/>
        <end position="40"/>
    </location>
</feature>
<keyword evidence="3" id="KW-1003">Cell membrane</keyword>
<dbReference type="GO" id="GO:0015385">
    <property type="term" value="F:sodium:proton antiporter activity"/>
    <property type="evidence" value="ECO:0007669"/>
    <property type="project" value="InterPro"/>
</dbReference>